<feature type="transmembrane region" description="Helical" evidence="1">
    <location>
        <begin position="28"/>
        <end position="46"/>
    </location>
</feature>
<feature type="transmembrane region" description="Helical" evidence="1">
    <location>
        <begin position="5"/>
        <end position="22"/>
    </location>
</feature>
<accession>A0A841I2Z1</accession>
<evidence type="ECO:0000256" key="1">
    <source>
        <dbReference type="SAM" id="Phobius"/>
    </source>
</evidence>
<evidence type="ECO:0000313" key="3">
    <source>
        <dbReference type="Proteomes" id="UP000569951"/>
    </source>
</evidence>
<organism evidence="2 3">
    <name type="scientific">Deinobacterium chartae</name>
    <dbReference type="NCBI Taxonomy" id="521158"/>
    <lineage>
        <taxon>Bacteria</taxon>
        <taxon>Thermotogati</taxon>
        <taxon>Deinococcota</taxon>
        <taxon>Deinococci</taxon>
        <taxon>Deinococcales</taxon>
        <taxon>Deinococcaceae</taxon>
        <taxon>Deinobacterium</taxon>
    </lineage>
</organism>
<dbReference type="RefSeq" id="WP_343058524.1">
    <property type="nucleotide sequence ID" value="NZ_JACHHG010000024.1"/>
</dbReference>
<reference evidence="2 3" key="1">
    <citation type="submission" date="2020-08" db="EMBL/GenBank/DDBJ databases">
        <title>Genomic Encyclopedia of Type Strains, Phase IV (KMG-IV): sequencing the most valuable type-strain genomes for metagenomic binning, comparative biology and taxonomic classification.</title>
        <authorList>
            <person name="Goeker M."/>
        </authorList>
    </citation>
    <scope>NUCLEOTIDE SEQUENCE [LARGE SCALE GENOMIC DNA]</scope>
    <source>
        <strain evidence="2 3">DSM 21458</strain>
    </source>
</reference>
<feature type="transmembrane region" description="Helical" evidence="1">
    <location>
        <begin position="53"/>
        <end position="73"/>
    </location>
</feature>
<sequence length="74" mass="7570">MLNALSLILGIIAAIALLLGILPLFGWTLWILTVPAGIIGLILGLLSGQRTGVTLNVVVLAIAALRLFLGGGLL</sequence>
<keyword evidence="1" id="KW-0812">Transmembrane</keyword>
<dbReference type="AlphaFoldDB" id="A0A841I2Z1"/>
<keyword evidence="3" id="KW-1185">Reference proteome</keyword>
<comment type="caution">
    <text evidence="2">The sequence shown here is derived from an EMBL/GenBank/DDBJ whole genome shotgun (WGS) entry which is preliminary data.</text>
</comment>
<keyword evidence="1" id="KW-0472">Membrane</keyword>
<dbReference type="Proteomes" id="UP000569951">
    <property type="component" value="Unassembled WGS sequence"/>
</dbReference>
<protein>
    <submittedName>
        <fullName evidence="2">Putative membrane protein YqiK</fullName>
    </submittedName>
</protein>
<keyword evidence="1" id="KW-1133">Transmembrane helix</keyword>
<evidence type="ECO:0000313" key="2">
    <source>
        <dbReference type="EMBL" id="MBB6100191.1"/>
    </source>
</evidence>
<dbReference type="EMBL" id="JACHHG010000024">
    <property type="protein sequence ID" value="MBB6100191.1"/>
    <property type="molecule type" value="Genomic_DNA"/>
</dbReference>
<proteinExistence type="predicted"/>
<gene>
    <name evidence="2" type="ORF">HNR42_003661</name>
</gene>
<name>A0A841I2Z1_9DEIO</name>